<evidence type="ECO:0000256" key="3">
    <source>
        <dbReference type="ARBA" id="ARBA00023125"/>
    </source>
</evidence>
<keyword evidence="2" id="KW-0805">Transcription regulation</keyword>
<keyword evidence="8" id="KW-1185">Reference proteome</keyword>
<dbReference type="GO" id="GO:0003700">
    <property type="term" value="F:DNA-binding transcription factor activity"/>
    <property type="evidence" value="ECO:0007669"/>
    <property type="project" value="InterPro"/>
</dbReference>
<accession>A0A9X2BTZ2</accession>
<keyword evidence="4" id="KW-0010">Activator</keyword>
<dbReference type="PANTHER" id="PTHR30346">
    <property type="entry name" value="TRANSCRIPTIONAL DUAL REGULATOR HCAR-RELATED"/>
    <property type="match status" value="1"/>
</dbReference>
<evidence type="ECO:0000256" key="5">
    <source>
        <dbReference type="ARBA" id="ARBA00023163"/>
    </source>
</evidence>
<dbReference type="PROSITE" id="PS50931">
    <property type="entry name" value="HTH_LYSR"/>
    <property type="match status" value="1"/>
</dbReference>
<proteinExistence type="inferred from homology"/>
<name>A0A9X2BTZ2_9PROT</name>
<dbReference type="Pfam" id="PF00126">
    <property type="entry name" value="HTH_1"/>
    <property type="match status" value="1"/>
</dbReference>
<dbReference type="InterPro" id="IPR036388">
    <property type="entry name" value="WH-like_DNA-bd_sf"/>
</dbReference>
<evidence type="ECO:0000313" key="7">
    <source>
        <dbReference type="EMBL" id="MCK8785158.1"/>
    </source>
</evidence>
<dbReference type="Gene3D" id="3.40.190.10">
    <property type="entry name" value="Periplasmic binding protein-like II"/>
    <property type="match status" value="2"/>
</dbReference>
<dbReference type="InterPro" id="IPR005119">
    <property type="entry name" value="LysR_subst-bd"/>
</dbReference>
<reference evidence="7" key="1">
    <citation type="submission" date="2022-04" db="EMBL/GenBank/DDBJ databases">
        <title>Roseomonas acroporae sp. nov., isolated from coral Acropora digitifera.</title>
        <authorList>
            <person name="Sun H."/>
        </authorList>
    </citation>
    <scope>NUCLEOTIDE SEQUENCE</scope>
    <source>
        <strain evidence="7">NAR14</strain>
    </source>
</reference>
<dbReference type="SUPFAM" id="SSF46785">
    <property type="entry name" value="Winged helix' DNA-binding domain"/>
    <property type="match status" value="1"/>
</dbReference>
<evidence type="ECO:0000256" key="1">
    <source>
        <dbReference type="ARBA" id="ARBA00009437"/>
    </source>
</evidence>
<evidence type="ECO:0000256" key="2">
    <source>
        <dbReference type="ARBA" id="ARBA00023015"/>
    </source>
</evidence>
<evidence type="ECO:0000313" key="8">
    <source>
        <dbReference type="Proteomes" id="UP001139516"/>
    </source>
</evidence>
<evidence type="ECO:0000259" key="6">
    <source>
        <dbReference type="PROSITE" id="PS50931"/>
    </source>
</evidence>
<dbReference type="InterPro" id="IPR036390">
    <property type="entry name" value="WH_DNA-bd_sf"/>
</dbReference>
<organism evidence="7 8">
    <name type="scientific">Roseomonas acroporae</name>
    <dbReference type="NCBI Taxonomy" id="2937791"/>
    <lineage>
        <taxon>Bacteria</taxon>
        <taxon>Pseudomonadati</taxon>
        <taxon>Pseudomonadota</taxon>
        <taxon>Alphaproteobacteria</taxon>
        <taxon>Acetobacterales</taxon>
        <taxon>Roseomonadaceae</taxon>
        <taxon>Roseomonas</taxon>
    </lineage>
</organism>
<dbReference type="AlphaFoldDB" id="A0A9X2BTZ2"/>
<dbReference type="GO" id="GO:0003677">
    <property type="term" value="F:DNA binding"/>
    <property type="evidence" value="ECO:0007669"/>
    <property type="project" value="UniProtKB-KW"/>
</dbReference>
<dbReference type="Proteomes" id="UP001139516">
    <property type="component" value="Unassembled WGS sequence"/>
</dbReference>
<dbReference type="EMBL" id="JALPRX010000050">
    <property type="protein sequence ID" value="MCK8785158.1"/>
    <property type="molecule type" value="Genomic_DNA"/>
</dbReference>
<dbReference type="Gene3D" id="1.10.10.10">
    <property type="entry name" value="Winged helix-like DNA-binding domain superfamily/Winged helix DNA-binding domain"/>
    <property type="match status" value="1"/>
</dbReference>
<dbReference type="PANTHER" id="PTHR30346:SF26">
    <property type="entry name" value="HYDROGEN PEROXIDE-INDUCIBLE GENES ACTIVATOR"/>
    <property type="match status" value="1"/>
</dbReference>
<keyword evidence="5" id="KW-0804">Transcription</keyword>
<gene>
    <name evidence="7" type="ORF">M0638_12265</name>
</gene>
<comment type="similarity">
    <text evidence="1">Belongs to the LysR transcriptional regulatory family.</text>
</comment>
<dbReference type="PRINTS" id="PR00039">
    <property type="entry name" value="HTHLYSR"/>
</dbReference>
<dbReference type="GO" id="GO:0032993">
    <property type="term" value="C:protein-DNA complex"/>
    <property type="evidence" value="ECO:0007669"/>
    <property type="project" value="TreeGrafter"/>
</dbReference>
<keyword evidence="3" id="KW-0238">DNA-binding</keyword>
<dbReference type="SUPFAM" id="SSF53850">
    <property type="entry name" value="Periplasmic binding protein-like II"/>
    <property type="match status" value="1"/>
</dbReference>
<dbReference type="InterPro" id="IPR000847">
    <property type="entry name" value="LysR_HTH_N"/>
</dbReference>
<comment type="caution">
    <text evidence="7">The sequence shown here is derived from an EMBL/GenBank/DDBJ whole genome shotgun (WGS) entry which is preliminary data.</text>
</comment>
<protein>
    <submittedName>
        <fullName evidence="7">LysR substrate-binding domain-containing protein</fullName>
    </submittedName>
</protein>
<evidence type="ECO:0000256" key="4">
    <source>
        <dbReference type="ARBA" id="ARBA00023159"/>
    </source>
</evidence>
<feature type="domain" description="HTH lysR-type" evidence="6">
    <location>
        <begin position="9"/>
        <end position="66"/>
    </location>
</feature>
<dbReference type="Pfam" id="PF03466">
    <property type="entry name" value="LysR_substrate"/>
    <property type="match status" value="1"/>
</dbReference>
<dbReference type="CDD" id="cd08411">
    <property type="entry name" value="PBP2_OxyR"/>
    <property type="match status" value="1"/>
</dbReference>
<sequence>MAHTNLAGLSLRDLEYAVAVGELRHFGRAAERCGVSQSALSEQVRKLEGLLGCPLFERTKRRVEPTPEGSRLLRQAEEVLRGARALLDAARLEAEPLSGELRIGVIPTLGPYYVPAMLRTMRERFPRLRLQLQEAATQALLDQLRHGELDLLLLALPTGGEGLLAEPLFFEPFMLACPATHPLAGATPARVRDLPGEELLLLEEGHCLRDQALSLCRAGHLDRHARQATSLEMLRHMVGAGEGYSLLPALATGHGDMGGLVAYRKLAEPAAGRRIGLVWRRSAPRESEFRLIAAHLRQHLPAAVRPCGEADQPSAA</sequence>
<dbReference type="RefSeq" id="WP_248667279.1">
    <property type="nucleotide sequence ID" value="NZ_JALPRX010000050.1"/>
</dbReference>
<dbReference type="FunFam" id="1.10.10.10:FF:000001">
    <property type="entry name" value="LysR family transcriptional regulator"/>
    <property type="match status" value="1"/>
</dbReference>